<organism evidence="1 2">
    <name type="scientific">Caulobacter segnis</name>
    <dbReference type="NCBI Taxonomy" id="88688"/>
    <lineage>
        <taxon>Bacteria</taxon>
        <taxon>Pseudomonadati</taxon>
        <taxon>Pseudomonadota</taxon>
        <taxon>Alphaproteobacteria</taxon>
        <taxon>Caulobacterales</taxon>
        <taxon>Caulobacteraceae</taxon>
        <taxon>Caulobacter</taxon>
    </lineage>
</organism>
<comment type="caution">
    <text evidence="1">The sequence shown here is derived from an EMBL/GenBank/DDBJ whole genome shotgun (WGS) entry which is preliminary data.</text>
</comment>
<dbReference type="RefSeq" id="WP_304276872.1">
    <property type="nucleotide sequence ID" value="NZ_QFQZ01000022.1"/>
</dbReference>
<name>A0A2W5V817_9CAUL</name>
<dbReference type="PANTHER" id="PTHR33973">
    <property type="entry name" value="OS07G0153300 PROTEIN"/>
    <property type="match status" value="1"/>
</dbReference>
<protein>
    <submittedName>
        <fullName evidence="1">DUF1365 domain-containing protein</fullName>
    </submittedName>
</protein>
<dbReference type="EMBL" id="QFQZ01000022">
    <property type="protein sequence ID" value="PZR34827.1"/>
    <property type="molecule type" value="Genomic_DNA"/>
</dbReference>
<dbReference type="AlphaFoldDB" id="A0A2W5V817"/>
<dbReference type="InterPro" id="IPR010775">
    <property type="entry name" value="DUF1365"/>
</dbReference>
<dbReference type="Proteomes" id="UP000249393">
    <property type="component" value="Unassembled WGS sequence"/>
</dbReference>
<proteinExistence type="predicted"/>
<dbReference type="PANTHER" id="PTHR33973:SF4">
    <property type="entry name" value="OS07G0153300 PROTEIN"/>
    <property type="match status" value="1"/>
</dbReference>
<reference evidence="1 2" key="1">
    <citation type="submission" date="2017-08" db="EMBL/GenBank/DDBJ databases">
        <title>Infants hospitalized years apart are colonized by the same room-sourced microbial strains.</title>
        <authorList>
            <person name="Brooks B."/>
            <person name="Olm M.R."/>
            <person name="Firek B.A."/>
            <person name="Baker R."/>
            <person name="Thomas B.C."/>
            <person name="Morowitz M.J."/>
            <person name="Banfield J.F."/>
        </authorList>
    </citation>
    <scope>NUCLEOTIDE SEQUENCE [LARGE SCALE GENOMIC DNA]</scope>
    <source>
        <strain evidence="1">S2_003_000_R2_4</strain>
    </source>
</reference>
<dbReference type="Pfam" id="PF07103">
    <property type="entry name" value="DUF1365"/>
    <property type="match status" value="1"/>
</dbReference>
<accession>A0A2W5V817</accession>
<gene>
    <name evidence="1" type="ORF">DI526_09230</name>
</gene>
<sequence>MSASAIYEGVVTHRRFSPASHRLRYRIFMLLLDLDELSSLAAKLRVLKFGPFGLMSFRAADHGDRSGGDLKAYARERLAEAGIVADGAIRLLCMPRILGYGFNPLSLYFCHRADGELAAILYEVRNTFGQRHSYLAAAPEPGVGPLRQSAPKRFFVSPFMDMDLTYDFDIAPPGEAVAVGVSARRGDEAILTARFGGQHRPLTDANLLKAWLKHPMLSFKVIAGIHWEAVKIVGRGIWLRPRPPLPPEAVTLGASVRT</sequence>
<evidence type="ECO:0000313" key="1">
    <source>
        <dbReference type="EMBL" id="PZR34827.1"/>
    </source>
</evidence>
<evidence type="ECO:0000313" key="2">
    <source>
        <dbReference type="Proteomes" id="UP000249393"/>
    </source>
</evidence>